<reference evidence="2" key="1">
    <citation type="journal article" date="2013" name="Environ. Microbiol.">
        <title>Seasonally variable intestinal metagenomes of the red palm weevil (Rhynchophorus ferrugineus).</title>
        <authorList>
            <person name="Jia S."/>
            <person name="Zhang X."/>
            <person name="Zhang G."/>
            <person name="Yin A."/>
            <person name="Zhang S."/>
            <person name="Li F."/>
            <person name="Wang L."/>
            <person name="Zhao D."/>
            <person name="Yun Q."/>
            <person name="Tala"/>
            <person name="Wang J."/>
            <person name="Sun G."/>
            <person name="Baabdullah M."/>
            <person name="Yu X."/>
            <person name="Hu S."/>
            <person name="Al-Mssallem I.S."/>
            <person name="Yu J."/>
        </authorList>
    </citation>
    <scope>NUCLEOTIDE SEQUENCE</scope>
</reference>
<dbReference type="Gene3D" id="2.70.98.10">
    <property type="match status" value="1"/>
</dbReference>
<dbReference type="InterPro" id="IPR004199">
    <property type="entry name" value="B-gal_small/dom_5"/>
</dbReference>
<feature type="domain" description="Beta galactosidase small chain/" evidence="1">
    <location>
        <begin position="6"/>
        <end position="59"/>
    </location>
</feature>
<dbReference type="GO" id="GO:0030246">
    <property type="term" value="F:carbohydrate binding"/>
    <property type="evidence" value="ECO:0007669"/>
    <property type="project" value="InterPro"/>
</dbReference>
<sequence length="71" mass="8087">MTKQTNHRHLTDPQPEKLVDLFIDYRMMGVGGDNSWGATAHEPYLIRPGKENAIEYGFAIVPFSKKNAIRN</sequence>
<name>A0A060C8W0_9GAMM</name>
<dbReference type="SUPFAM" id="SSF74650">
    <property type="entry name" value="Galactose mutarotase-like"/>
    <property type="match status" value="1"/>
</dbReference>
<evidence type="ECO:0000313" key="2">
    <source>
        <dbReference type="EMBL" id="AIA89425.1"/>
    </source>
</evidence>
<proteinExistence type="predicted"/>
<dbReference type="InterPro" id="IPR014718">
    <property type="entry name" value="GH-type_carb-bd"/>
</dbReference>
<protein>
    <submittedName>
        <fullName evidence="2">CAZy families GH2 protein</fullName>
    </submittedName>
</protein>
<dbReference type="AlphaFoldDB" id="A0A060C8W0"/>
<evidence type="ECO:0000259" key="1">
    <source>
        <dbReference type="Pfam" id="PF02929"/>
    </source>
</evidence>
<dbReference type="GO" id="GO:0005975">
    <property type="term" value="P:carbohydrate metabolic process"/>
    <property type="evidence" value="ECO:0007669"/>
    <property type="project" value="InterPro"/>
</dbReference>
<dbReference type="GO" id="GO:0009341">
    <property type="term" value="C:beta-galactosidase complex"/>
    <property type="evidence" value="ECO:0007669"/>
    <property type="project" value="InterPro"/>
</dbReference>
<dbReference type="Pfam" id="PF02929">
    <property type="entry name" value="Bgal_small_N"/>
    <property type="match status" value="1"/>
</dbReference>
<organism evidence="2">
    <name type="scientific">uncultured Shewanella sp</name>
    <dbReference type="NCBI Taxonomy" id="173975"/>
    <lineage>
        <taxon>Bacteria</taxon>
        <taxon>Pseudomonadati</taxon>
        <taxon>Pseudomonadota</taxon>
        <taxon>Gammaproteobacteria</taxon>
        <taxon>Alteromonadales</taxon>
        <taxon>Shewanellaceae</taxon>
        <taxon>Shewanella</taxon>
        <taxon>environmental samples</taxon>
    </lineage>
</organism>
<dbReference type="GO" id="GO:0004565">
    <property type="term" value="F:beta-galactosidase activity"/>
    <property type="evidence" value="ECO:0007669"/>
    <property type="project" value="InterPro"/>
</dbReference>
<dbReference type="EMBL" id="KF122131">
    <property type="protein sequence ID" value="AIA89425.1"/>
    <property type="molecule type" value="Genomic_DNA"/>
</dbReference>
<dbReference type="InterPro" id="IPR011013">
    <property type="entry name" value="Gal_mutarotase_sf_dom"/>
</dbReference>
<accession>A0A060C8W0</accession>